<keyword evidence="4 11" id="KW-0138">CF(0)</keyword>
<keyword evidence="7 11" id="KW-1133">Transmembrane helix</keyword>
<accession>A0A5B8Y104</accession>
<dbReference type="PRINTS" id="PR00124">
    <property type="entry name" value="ATPASEC"/>
</dbReference>
<evidence type="ECO:0000259" key="13">
    <source>
        <dbReference type="Pfam" id="PF00137"/>
    </source>
</evidence>
<keyword evidence="8 11" id="KW-0406">Ion transport</keyword>
<evidence type="ECO:0000256" key="11">
    <source>
        <dbReference type="HAMAP-Rule" id="MF_01396"/>
    </source>
</evidence>
<keyword evidence="9 11" id="KW-0446">Lipid-binding</keyword>
<dbReference type="GO" id="GO:0046933">
    <property type="term" value="F:proton-transporting ATP synthase activity, rotational mechanism"/>
    <property type="evidence" value="ECO:0007669"/>
    <property type="project" value="UniProtKB-UniRule"/>
</dbReference>
<dbReference type="CDD" id="cd18121">
    <property type="entry name" value="ATP-synt_Fo_c"/>
    <property type="match status" value="1"/>
</dbReference>
<evidence type="ECO:0000256" key="4">
    <source>
        <dbReference type="ARBA" id="ARBA00022547"/>
    </source>
</evidence>
<feature type="chain" id="PRO_5022923323" description="ATP synthase subunit c" evidence="12">
    <location>
        <begin position="24"/>
        <end position="115"/>
    </location>
</feature>
<gene>
    <name evidence="11" type="primary">atpE</name>
    <name evidence="14" type="ORF">FRD01_19295</name>
</gene>
<organism evidence="14 15">
    <name type="scientific">Microvenator marinus</name>
    <dbReference type="NCBI Taxonomy" id="2600177"/>
    <lineage>
        <taxon>Bacteria</taxon>
        <taxon>Deltaproteobacteria</taxon>
        <taxon>Bradymonadales</taxon>
        <taxon>Microvenatoraceae</taxon>
        <taxon>Microvenator</taxon>
    </lineage>
</organism>
<evidence type="ECO:0000256" key="5">
    <source>
        <dbReference type="ARBA" id="ARBA00022692"/>
    </source>
</evidence>
<evidence type="ECO:0000256" key="8">
    <source>
        <dbReference type="ARBA" id="ARBA00023065"/>
    </source>
</evidence>
<dbReference type="OrthoDB" id="5296711at2"/>
<dbReference type="HAMAP" id="MF_01396">
    <property type="entry name" value="ATP_synth_c_bact"/>
    <property type="match status" value="1"/>
</dbReference>
<dbReference type="KEGG" id="bbae:FRD01_19295"/>
<dbReference type="EMBL" id="CP042467">
    <property type="protein sequence ID" value="QED29339.1"/>
    <property type="molecule type" value="Genomic_DNA"/>
</dbReference>
<keyword evidence="6 11" id="KW-0375">Hydrogen ion transport</keyword>
<dbReference type="InterPro" id="IPR038662">
    <property type="entry name" value="ATP_synth_F0_csu_sf"/>
</dbReference>
<feature type="site" description="Reversibly protonated during proton transport" evidence="11">
    <location>
        <position position="91"/>
    </location>
</feature>
<keyword evidence="11" id="KW-1003">Cell membrane</keyword>
<comment type="function">
    <text evidence="11">F(1)F(0) ATP synthase produces ATP from ADP in the presence of a proton or sodium gradient. F-type ATPases consist of two structural domains, F(1) containing the extramembraneous catalytic core and F(0) containing the membrane proton channel, linked together by a central stalk and a peripheral stalk. During catalysis, ATP synthesis in the catalytic domain of F(1) is coupled via a rotary mechanism of the central stalk subunits to proton translocation.</text>
</comment>
<dbReference type="InterPro" id="IPR000454">
    <property type="entry name" value="ATP_synth_F0_csu"/>
</dbReference>
<evidence type="ECO:0000256" key="10">
    <source>
        <dbReference type="ARBA" id="ARBA00023136"/>
    </source>
</evidence>
<dbReference type="GO" id="GO:0005886">
    <property type="term" value="C:plasma membrane"/>
    <property type="evidence" value="ECO:0007669"/>
    <property type="project" value="UniProtKB-SubCell"/>
</dbReference>
<evidence type="ECO:0000313" key="15">
    <source>
        <dbReference type="Proteomes" id="UP000321595"/>
    </source>
</evidence>
<feature type="signal peptide" evidence="12">
    <location>
        <begin position="1"/>
        <end position="23"/>
    </location>
</feature>
<evidence type="ECO:0000256" key="6">
    <source>
        <dbReference type="ARBA" id="ARBA00022781"/>
    </source>
</evidence>
<evidence type="ECO:0000313" key="14">
    <source>
        <dbReference type="EMBL" id="QED29339.1"/>
    </source>
</evidence>
<evidence type="ECO:0000256" key="1">
    <source>
        <dbReference type="ARBA" id="ARBA00004141"/>
    </source>
</evidence>
<dbReference type="SUPFAM" id="SSF81333">
    <property type="entry name" value="F1F0 ATP synthase subunit C"/>
    <property type="match status" value="1"/>
</dbReference>
<sequence>MKKLVAVLSSFGLVALFSVSAFAQGAAAADNVYSMFAMFALGAGFAIGVAAIGGALAQGRAAAAALEGIARNPGASQKLFTPLILGLALIESLVIYAFVIAILIVNRIDMTMLAQ</sequence>
<keyword evidence="10 11" id="KW-0472">Membrane</keyword>
<dbReference type="Gene3D" id="1.20.20.10">
    <property type="entry name" value="F1F0 ATP synthase subunit C"/>
    <property type="match status" value="1"/>
</dbReference>
<keyword evidence="12" id="KW-0732">Signal</keyword>
<protein>
    <recommendedName>
        <fullName evidence="11">ATP synthase subunit c</fullName>
    </recommendedName>
    <alternativeName>
        <fullName evidence="11">ATP synthase F(0) sector subunit c</fullName>
    </alternativeName>
    <alternativeName>
        <fullName evidence="11">F-type ATPase subunit c</fullName>
        <shortName evidence="11">F-ATPase subunit c</shortName>
    </alternativeName>
    <alternativeName>
        <fullName evidence="11">Lipid-binding protein</fullName>
    </alternativeName>
</protein>
<dbReference type="Pfam" id="PF00137">
    <property type="entry name" value="ATP-synt_C"/>
    <property type="match status" value="1"/>
</dbReference>
<comment type="similarity">
    <text evidence="2 11">Belongs to the ATPase C chain family.</text>
</comment>
<proteinExistence type="inferred from homology"/>
<keyword evidence="15" id="KW-1185">Reference proteome</keyword>
<dbReference type="Proteomes" id="UP000321595">
    <property type="component" value="Chromosome"/>
</dbReference>
<keyword evidence="5 11" id="KW-0812">Transmembrane</keyword>
<dbReference type="GO" id="GO:0045259">
    <property type="term" value="C:proton-transporting ATP synthase complex"/>
    <property type="evidence" value="ECO:0007669"/>
    <property type="project" value="UniProtKB-KW"/>
</dbReference>
<dbReference type="GO" id="GO:0008289">
    <property type="term" value="F:lipid binding"/>
    <property type="evidence" value="ECO:0007669"/>
    <property type="project" value="UniProtKB-KW"/>
</dbReference>
<feature type="transmembrane region" description="Helical" evidence="11">
    <location>
        <begin position="79"/>
        <end position="105"/>
    </location>
</feature>
<evidence type="ECO:0000256" key="2">
    <source>
        <dbReference type="ARBA" id="ARBA00006704"/>
    </source>
</evidence>
<keyword evidence="3 11" id="KW-0813">Transport</keyword>
<evidence type="ECO:0000256" key="12">
    <source>
        <dbReference type="SAM" id="SignalP"/>
    </source>
</evidence>
<comment type="function">
    <text evidence="11">Key component of the F(0) channel; it plays a direct role in translocation across the membrane. A homomeric c-ring of between 10-14 subunits forms the central stalk rotor element with the F(1) delta and epsilon subunits.</text>
</comment>
<dbReference type="InterPro" id="IPR002379">
    <property type="entry name" value="ATPase_proteolipid_c-like_dom"/>
</dbReference>
<evidence type="ECO:0000256" key="3">
    <source>
        <dbReference type="ARBA" id="ARBA00022448"/>
    </source>
</evidence>
<feature type="domain" description="V-ATPase proteolipid subunit C-like" evidence="13">
    <location>
        <begin position="41"/>
        <end position="104"/>
    </location>
</feature>
<name>A0A5B8Y104_9DELT</name>
<dbReference type="AlphaFoldDB" id="A0A5B8Y104"/>
<dbReference type="InterPro" id="IPR020537">
    <property type="entry name" value="ATP_synth_F0_csu_DDCD_BS"/>
</dbReference>
<dbReference type="InterPro" id="IPR035921">
    <property type="entry name" value="F/V-ATP_Csub_sf"/>
</dbReference>
<dbReference type="PROSITE" id="PS00605">
    <property type="entry name" value="ATPASE_C"/>
    <property type="match status" value="1"/>
</dbReference>
<evidence type="ECO:0000256" key="9">
    <source>
        <dbReference type="ARBA" id="ARBA00023121"/>
    </source>
</evidence>
<evidence type="ECO:0000256" key="7">
    <source>
        <dbReference type="ARBA" id="ARBA00022989"/>
    </source>
</evidence>
<dbReference type="RefSeq" id="WP_146962572.1">
    <property type="nucleotide sequence ID" value="NZ_CP042467.1"/>
</dbReference>
<reference evidence="14 15" key="1">
    <citation type="submission" date="2019-08" db="EMBL/GenBank/DDBJ databases">
        <authorList>
            <person name="Liang Q."/>
        </authorList>
    </citation>
    <scope>NUCLEOTIDE SEQUENCE [LARGE SCALE GENOMIC DNA]</scope>
    <source>
        <strain evidence="14 15">V1718</strain>
    </source>
</reference>
<feature type="transmembrane region" description="Helical" evidence="11">
    <location>
        <begin position="35"/>
        <end position="58"/>
    </location>
</feature>
<comment type="subcellular location">
    <subcellularLocation>
        <location evidence="11">Cell membrane</location>
        <topology evidence="11">Multi-pass membrane protein</topology>
    </subcellularLocation>
    <subcellularLocation>
        <location evidence="1">Membrane</location>
        <topology evidence="1">Multi-pass membrane protein</topology>
    </subcellularLocation>
</comment>
<dbReference type="GO" id="GO:0033177">
    <property type="term" value="C:proton-transporting two-sector ATPase complex, proton-transporting domain"/>
    <property type="evidence" value="ECO:0007669"/>
    <property type="project" value="InterPro"/>
</dbReference>
<keyword evidence="11" id="KW-0066">ATP synthesis</keyword>